<sequence length="416" mass="44638">MLADYMDLAGTEIVNSARAAVYARARGVPVQCDPCPELPAALGDMPYVDPATDGAPWYDRAVPESAGVLGLLGLSVAGFDSAPVSREPTQLIGDGAALGPVRRKHREIAYTALLIAVDEGSLSYGLEWLSSTLQGSACGPATCGGDEMCTFSCCPVDGERELRHLYDVGLLDWPQVTDTQYLAGGAVLAKVTFSLAAGTPWIYREPLATRSEGWVPLGDGEIVPFTDPDQVYDQCLTPRPCLDDPLCPPPALPPRPPAPVSPCFPTGLDDFRRTRIQVSPLEQPSWLETVPVLEVQTGSHEMRRLVVRFWANPQGNPCSDYNDPCNACTDINISYLPGGSTLTVDGRVQRSVVECPQEPIGTATTAPTVFGPRGSSMQYPTFSCPTGLCIEVWSRLEFTAPDARARVLLVPRSDVG</sequence>
<gene>
    <name evidence="1" type="ORF">EYS09_03880</name>
</gene>
<protein>
    <submittedName>
        <fullName evidence="1">Uncharacterized protein</fullName>
    </submittedName>
</protein>
<name>A0A4Q9HZU6_STRKA</name>
<keyword evidence="2" id="KW-1185">Reference proteome</keyword>
<reference evidence="1 2" key="1">
    <citation type="submission" date="2019-02" db="EMBL/GenBank/DDBJ databases">
        <title>Draft Genome Sequence of Streptomyces sp. AM-2504, identified by 16S rRNA comparative analysis as a Streptomyces Kasugaensis strain.</title>
        <authorList>
            <person name="Napolioni V."/>
            <person name="Giuliodori A.M."/>
            <person name="Spurio R."/>
            <person name="Fabbretti A."/>
        </authorList>
    </citation>
    <scope>NUCLEOTIDE SEQUENCE [LARGE SCALE GENOMIC DNA]</scope>
    <source>
        <strain evidence="1 2">AM-2504</strain>
    </source>
</reference>
<comment type="caution">
    <text evidence="1">The sequence shown here is derived from an EMBL/GenBank/DDBJ whole genome shotgun (WGS) entry which is preliminary data.</text>
</comment>
<dbReference type="EMBL" id="SIXH01000021">
    <property type="protein sequence ID" value="TBO60918.1"/>
    <property type="molecule type" value="Genomic_DNA"/>
</dbReference>
<evidence type="ECO:0000313" key="1">
    <source>
        <dbReference type="EMBL" id="TBO60918.1"/>
    </source>
</evidence>
<accession>A0A4Q9HZU6</accession>
<dbReference type="Proteomes" id="UP000292452">
    <property type="component" value="Unassembled WGS sequence"/>
</dbReference>
<organism evidence="1 2">
    <name type="scientific">Streptomyces kasugaensis</name>
    <dbReference type="NCBI Taxonomy" id="1946"/>
    <lineage>
        <taxon>Bacteria</taxon>
        <taxon>Bacillati</taxon>
        <taxon>Actinomycetota</taxon>
        <taxon>Actinomycetes</taxon>
        <taxon>Kitasatosporales</taxon>
        <taxon>Streptomycetaceae</taxon>
        <taxon>Streptomyces</taxon>
    </lineage>
</organism>
<evidence type="ECO:0000313" key="2">
    <source>
        <dbReference type="Proteomes" id="UP000292452"/>
    </source>
</evidence>
<dbReference type="RefSeq" id="WP_131122171.1">
    <property type="nucleotide sequence ID" value="NZ_SIXH01000021.1"/>
</dbReference>
<proteinExistence type="predicted"/>
<dbReference type="AlphaFoldDB" id="A0A4Q9HZU6"/>